<dbReference type="InterPro" id="IPR012132">
    <property type="entry name" value="GMC_OxRdtase"/>
</dbReference>
<keyword evidence="4" id="KW-1185">Reference proteome</keyword>
<proteinExistence type="inferred from homology"/>
<reference evidence="4" key="1">
    <citation type="journal article" date="2019" name="Int. J. Syst. Evol. Microbiol.">
        <title>The Global Catalogue of Microorganisms (GCM) 10K type strain sequencing project: providing services to taxonomists for standard genome sequencing and annotation.</title>
        <authorList>
            <consortium name="The Broad Institute Genomics Platform"/>
            <consortium name="The Broad Institute Genome Sequencing Center for Infectious Disease"/>
            <person name="Wu L."/>
            <person name="Ma J."/>
        </authorList>
    </citation>
    <scope>NUCLEOTIDE SEQUENCE [LARGE SCALE GENOMIC DNA]</scope>
    <source>
        <strain evidence="4">JCM 18303</strain>
    </source>
</reference>
<comment type="similarity">
    <text evidence="1">Belongs to the GMC oxidoreductase family.</text>
</comment>
<name>A0ABP9R9V7_9PSEU</name>
<protein>
    <submittedName>
        <fullName evidence="3">GMC family oxidoreductase N-terminal domain-containing protein</fullName>
    </submittedName>
</protein>
<dbReference type="PROSITE" id="PS00624">
    <property type="entry name" value="GMC_OXRED_2"/>
    <property type="match status" value="1"/>
</dbReference>
<dbReference type="SUPFAM" id="SSF51905">
    <property type="entry name" value="FAD/NAD(P)-binding domain"/>
    <property type="match status" value="1"/>
</dbReference>
<organism evidence="3 4">
    <name type="scientific">Pseudonocardia eucalypti</name>
    <dbReference type="NCBI Taxonomy" id="648755"/>
    <lineage>
        <taxon>Bacteria</taxon>
        <taxon>Bacillati</taxon>
        <taxon>Actinomycetota</taxon>
        <taxon>Actinomycetes</taxon>
        <taxon>Pseudonocardiales</taxon>
        <taxon>Pseudonocardiaceae</taxon>
        <taxon>Pseudonocardia</taxon>
    </lineage>
</organism>
<dbReference type="EMBL" id="BAABJP010000055">
    <property type="protein sequence ID" value="GAA5173242.1"/>
    <property type="molecule type" value="Genomic_DNA"/>
</dbReference>
<dbReference type="InterPro" id="IPR007867">
    <property type="entry name" value="GMC_OxRtase_C"/>
</dbReference>
<evidence type="ECO:0000313" key="4">
    <source>
        <dbReference type="Proteomes" id="UP001428817"/>
    </source>
</evidence>
<dbReference type="InterPro" id="IPR000172">
    <property type="entry name" value="GMC_OxRdtase_N"/>
</dbReference>
<gene>
    <name evidence="3" type="ORF">GCM10023321_74330</name>
</gene>
<feature type="domain" description="Glucose-methanol-choline oxidoreductase N-terminal" evidence="2">
    <location>
        <begin position="256"/>
        <end position="270"/>
    </location>
</feature>
<dbReference type="Pfam" id="PF00732">
    <property type="entry name" value="GMC_oxred_N"/>
    <property type="match status" value="1"/>
</dbReference>
<dbReference type="PIRSF" id="PIRSF000137">
    <property type="entry name" value="Alcohol_oxidase"/>
    <property type="match status" value="1"/>
</dbReference>
<dbReference type="PANTHER" id="PTHR11552:SF152">
    <property type="entry name" value="OXIDASE (CODA), PUTATIVE (AFU_ORTHOLOGUE AFUA_8G04090)-RELATED"/>
    <property type="match status" value="1"/>
</dbReference>
<dbReference type="PANTHER" id="PTHR11552">
    <property type="entry name" value="GLUCOSE-METHANOL-CHOLINE GMC OXIDOREDUCTASE"/>
    <property type="match status" value="1"/>
</dbReference>
<accession>A0ABP9R9V7</accession>
<evidence type="ECO:0000313" key="3">
    <source>
        <dbReference type="EMBL" id="GAA5173242.1"/>
    </source>
</evidence>
<dbReference type="SUPFAM" id="SSF54373">
    <property type="entry name" value="FAD-linked reductases, C-terminal domain"/>
    <property type="match status" value="1"/>
</dbReference>
<dbReference type="Proteomes" id="UP001428817">
    <property type="component" value="Unassembled WGS sequence"/>
</dbReference>
<dbReference type="Gene3D" id="3.50.50.60">
    <property type="entry name" value="FAD/NAD(P)-binding domain"/>
    <property type="match status" value="1"/>
</dbReference>
<dbReference type="Gene3D" id="3.30.410.40">
    <property type="match status" value="1"/>
</dbReference>
<dbReference type="Pfam" id="PF05199">
    <property type="entry name" value="GMC_oxred_C"/>
    <property type="match status" value="1"/>
</dbReference>
<dbReference type="RefSeq" id="WP_185065558.1">
    <property type="nucleotide sequence ID" value="NZ_BAABJP010000055.1"/>
</dbReference>
<dbReference type="InterPro" id="IPR036188">
    <property type="entry name" value="FAD/NAD-bd_sf"/>
</dbReference>
<evidence type="ECO:0000259" key="2">
    <source>
        <dbReference type="PROSITE" id="PS00624"/>
    </source>
</evidence>
<evidence type="ECO:0000256" key="1">
    <source>
        <dbReference type="ARBA" id="ARBA00010790"/>
    </source>
</evidence>
<sequence length="515" mass="56181">MSFDYVVVGGGSAGCALAARLSEDPSVSVCLLEAGPSDVGDQAILRLEDWMALLDSGYDWDYPVEPQQRGNSFLRHARARVLGGCSSHNSCIAFWPPREDLDEWAASGCTGWSADECWPLVRRLETNDGEWSGHGRSGPVNLRQVPPDDPCGVAVLAAAAAVGLPTVRFNEGVTVCEGAGFFQINAAADNTRMSSSHAYLHPILDRRGNLEVRTEAWASRVLFDESRRAVGVEYQAGIGPARVRVDARREVILSGGAINTPQLLMLSGIGPGGHLREHGVDVLVDAPGVGENLDDHVEGLVMWEAARPMVGKSTQWWEIGLFTRTEPGLDRPDLMMHYGSVPFDLNTVRWGYPTTDNGFCLTPNVTRGRSRGTVRLRSRDFWDRPRVDPRYFTDPEGHDMRVMLAGVKLARRIAARPELAEWVARELAPGPGATTDEELMDYIGKTHNTVYHPACTAKMGPDSDPMAVVDPALRVRGVRGLRVADASVMPFLPAINPNITCFMVGEKCADLIRAT</sequence>
<comment type="caution">
    <text evidence="3">The sequence shown here is derived from an EMBL/GenBank/DDBJ whole genome shotgun (WGS) entry which is preliminary data.</text>
</comment>